<accession>A0A7J6KKR4</accession>
<feature type="non-terminal residue" evidence="1">
    <location>
        <position position="1"/>
    </location>
</feature>
<comment type="caution">
    <text evidence="1">The sequence shown here is derived from an EMBL/GenBank/DDBJ whole genome shotgun (WGS) entry which is preliminary data.</text>
</comment>
<protein>
    <submittedName>
        <fullName evidence="1">Uncharacterized protein</fullName>
    </submittedName>
</protein>
<organism evidence="1 2">
    <name type="scientific">Perkinsus olseni</name>
    <name type="common">Perkinsus atlanticus</name>
    <dbReference type="NCBI Taxonomy" id="32597"/>
    <lineage>
        <taxon>Eukaryota</taxon>
        <taxon>Sar</taxon>
        <taxon>Alveolata</taxon>
        <taxon>Perkinsozoa</taxon>
        <taxon>Perkinsea</taxon>
        <taxon>Perkinsida</taxon>
        <taxon>Perkinsidae</taxon>
        <taxon>Perkinsus</taxon>
    </lineage>
</organism>
<reference evidence="1 2" key="1">
    <citation type="submission" date="2020-04" db="EMBL/GenBank/DDBJ databases">
        <title>Perkinsus olseni comparative genomics.</title>
        <authorList>
            <person name="Bogema D.R."/>
        </authorList>
    </citation>
    <scope>NUCLEOTIDE SEQUENCE [LARGE SCALE GENOMIC DNA]</scope>
    <source>
        <strain evidence="1">ATCC PRA-31</strain>
    </source>
</reference>
<gene>
    <name evidence="1" type="ORF">FOL46_004081</name>
</gene>
<dbReference type="Proteomes" id="UP000572268">
    <property type="component" value="Unassembled WGS sequence"/>
</dbReference>
<name>A0A7J6KKR4_PEROL</name>
<evidence type="ECO:0000313" key="2">
    <source>
        <dbReference type="Proteomes" id="UP000572268"/>
    </source>
</evidence>
<evidence type="ECO:0000313" key="1">
    <source>
        <dbReference type="EMBL" id="KAF4647564.1"/>
    </source>
</evidence>
<dbReference type="AlphaFoldDB" id="A0A7J6KKR4"/>
<sequence>LHKVSPDGREAISLVREIADYYFSGLACLYVSGHSDTFKLIAIPRGEARSLGATAMGWMAALEDIIPRVTDLLHISVCSDEVLVLLPLCLDGGSLSDADMKKSSTFRERKAQLMSLHRFLPLCMEPVVMVGDNMNSVGDRQWHSLEANHCTDEFEMNMVMEYQRSVVGTL</sequence>
<dbReference type="EMBL" id="JABANN010002516">
    <property type="protein sequence ID" value="KAF4647564.1"/>
    <property type="molecule type" value="Genomic_DNA"/>
</dbReference>
<proteinExistence type="predicted"/>
<feature type="non-terminal residue" evidence="1">
    <location>
        <position position="170"/>
    </location>
</feature>